<comment type="similarity">
    <text evidence="1">Belongs to the glycosyl hydrolase 5 (cellulase A) family.</text>
</comment>
<dbReference type="GO" id="GO:0009251">
    <property type="term" value="P:glucan catabolic process"/>
    <property type="evidence" value="ECO:0007669"/>
    <property type="project" value="TreeGrafter"/>
</dbReference>
<evidence type="ECO:0000256" key="3">
    <source>
        <dbReference type="ARBA" id="ARBA00023295"/>
    </source>
</evidence>
<feature type="transmembrane region" description="Helical" evidence="5">
    <location>
        <begin position="184"/>
        <end position="208"/>
    </location>
</feature>
<keyword evidence="2" id="KW-0378">Hydrolase</keyword>
<dbReference type="GO" id="GO:0008422">
    <property type="term" value="F:beta-glucosidase activity"/>
    <property type="evidence" value="ECO:0007669"/>
    <property type="project" value="TreeGrafter"/>
</dbReference>
<name>A0A8H5BQR7_9AGAR</name>
<keyword evidence="5" id="KW-1133">Transmembrane helix</keyword>
<feature type="compositionally biased region" description="Low complexity" evidence="4">
    <location>
        <begin position="276"/>
        <end position="323"/>
    </location>
</feature>
<dbReference type="SUPFAM" id="SSF51445">
    <property type="entry name" value="(Trans)glycosidases"/>
    <property type="match status" value="1"/>
</dbReference>
<accession>A0A8H5BQR7</accession>
<feature type="domain" description="Glycoside hydrolase family 5" evidence="6">
    <location>
        <begin position="381"/>
        <end position="616"/>
    </location>
</feature>
<keyword evidence="5" id="KW-0472">Membrane</keyword>
<dbReference type="InterPro" id="IPR050386">
    <property type="entry name" value="Glycosyl_hydrolase_5"/>
</dbReference>
<dbReference type="InterPro" id="IPR017853">
    <property type="entry name" value="GH"/>
</dbReference>
<dbReference type="OrthoDB" id="62120at2759"/>
<evidence type="ECO:0000259" key="6">
    <source>
        <dbReference type="Pfam" id="PF00150"/>
    </source>
</evidence>
<proteinExistence type="inferred from homology"/>
<evidence type="ECO:0000256" key="4">
    <source>
        <dbReference type="SAM" id="MobiDB-lite"/>
    </source>
</evidence>
<keyword evidence="5" id="KW-0812">Transmembrane</keyword>
<evidence type="ECO:0000256" key="2">
    <source>
        <dbReference type="ARBA" id="ARBA00022801"/>
    </source>
</evidence>
<gene>
    <name evidence="7" type="ORF">D9619_004234</name>
</gene>
<dbReference type="Proteomes" id="UP000567179">
    <property type="component" value="Unassembled WGS sequence"/>
</dbReference>
<dbReference type="EMBL" id="JAACJJ010000014">
    <property type="protein sequence ID" value="KAF5326843.1"/>
    <property type="molecule type" value="Genomic_DNA"/>
</dbReference>
<organism evidence="7 8">
    <name type="scientific">Psilocybe cf. subviscida</name>
    <dbReference type="NCBI Taxonomy" id="2480587"/>
    <lineage>
        <taxon>Eukaryota</taxon>
        <taxon>Fungi</taxon>
        <taxon>Dikarya</taxon>
        <taxon>Basidiomycota</taxon>
        <taxon>Agaricomycotina</taxon>
        <taxon>Agaricomycetes</taxon>
        <taxon>Agaricomycetidae</taxon>
        <taxon>Agaricales</taxon>
        <taxon>Agaricineae</taxon>
        <taxon>Strophariaceae</taxon>
        <taxon>Psilocybe</taxon>
    </lineage>
</organism>
<feature type="region of interest" description="Disordered" evidence="4">
    <location>
        <begin position="276"/>
        <end position="324"/>
    </location>
</feature>
<dbReference type="InterPro" id="IPR001547">
    <property type="entry name" value="Glyco_hydro_5"/>
</dbReference>
<keyword evidence="3" id="KW-0326">Glycosidase</keyword>
<feature type="transmembrane region" description="Helical" evidence="5">
    <location>
        <begin position="228"/>
        <end position="250"/>
    </location>
</feature>
<sequence>MNLGALEGITMDVSRRADASELEVPAHDTRLIVAFDVLYIVGFVILSFTLLSASIFRHVRRTATWYTVISSWVITCVANLLLLGQQGGSPDPARALCTLQASLVHSVPAYTAWAAWALAIHVYLSLVQSNQVVSILLHAVPNGLFIMLVVILLICGAAKPDFIRKNPAKMYCHFSSGTAIPKQVSGGLTIIGTLGILTVEGIIISMIFKRWKAARNFGFLKHHEALQLGRLALFSIIPVIGLIIGALQFVSKSQGGETVLIVILASAGANPGGGVSPTLSSSLATSPTPATIPARPTSQSSSSRTTTSSATSAPSSPTSAPTPFNYATQKIRGVNLGGWLVLEPWITPSIFENTGNDNIIDEFTLGQMMDPTTAKSILTNHWQTWITEDDFRQISAAGLNHVRIPLGYWSVPLTSADTNTSTSAAPYITGAWPYLLEALSWAQKYKIHVIIDIHGAPGSQNGYDNSGQRTGNPLWGVTPDNVTRTVDTLRFLAREIGNQVSVIELLNEGAGFLGDTWVATIRQFFLDGYAAVREEAPSNLQIMIGDAFLGVNNWSGFLTSPQAQGVMMDFHEYQIFSDLELNRSFDDHINFACGYMQSLGDYQSSNIRTIIGEWSNAPTDCAQWLNGRGVGARWDGTWFPGPTSVVHGPCGNYTGSYTGWSNDYKTFLRKYWEVQVEVGESISGWVFWTWKAENADEWSYQKGLQGGWIPQDPTNRMFPGICSPMQ</sequence>
<dbReference type="GO" id="GO:0009986">
    <property type="term" value="C:cell surface"/>
    <property type="evidence" value="ECO:0007669"/>
    <property type="project" value="TreeGrafter"/>
</dbReference>
<evidence type="ECO:0000313" key="8">
    <source>
        <dbReference type="Proteomes" id="UP000567179"/>
    </source>
</evidence>
<evidence type="ECO:0000313" key="7">
    <source>
        <dbReference type="EMBL" id="KAF5326843.1"/>
    </source>
</evidence>
<evidence type="ECO:0000256" key="5">
    <source>
        <dbReference type="SAM" id="Phobius"/>
    </source>
</evidence>
<dbReference type="PANTHER" id="PTHR31297:SF42">
    <property type="entry name" value="GLYCOSIDE HYDROLASE FAMILY 5 DOMAIN-CONTAINING PROTEIN"/>
    <property type="match status" value="1"/>
</dbReference>
<reference evidence="7 8" key="1">
    <citation type="journal article" date="2020" name="ISME J.">
        <title>Uncovering the hidden diversity of litter-decomposition mechanisms in mushroom-forming fungi.</title>
        <authorList>
            <person name="Floudas D."/>
            <person name="Bentzer J."/>
            <person name="Ahren D."/>
            <person name="Johansson T."/>
            <person name="Persson P."/>
            <person name="Tunlid A."/>
        </authorList>
    </citation>
    <scope>NUCLEOTIDE SEQUENCE [LARGE SCALE GENOMIC DNA]</scope>
    <source>
        <strain evidence="7 8">CBS 101986</strain>
    </source>
</reference>
<feature type="transmembrane region" description="Helical" evidence="5">
    <location>
        <begin position="31"/>
        <end position="51"/>
    </location>
</feature>
<dbReference type="AlphaFoldDB" id="A0A8H5BQR7"/>
<feature type="transmembrane region" description="Helical" evidence="5">
    <location>
        <begin position="136"/>
        <end position="159"/>
    </location>
</feature>
<dbReference type="Pfam" id="PF00150">
    <property type="entry name" value="Cellulase"/>
    <property type="match status" value="1"/>
</dbReference>
<dbReference type="GO" id="GO:0005576">
    <property type="term" value="C:extracellular region"/>
    <property type="evidence" value="ECO:0007669"/>
    <property type="project" value="TreeGrafter"/>
</dbReference>
<protein>
    <recommendedName>
        <fullName evidence="6">Glycoside hydrolase family 5 domain-containing protein</fullName>
    </recommendedName>
</protein>
<feature type="transmembrane region" description="Helical" evidence="5">
    <location>
        <begin position="63"/>
        <end position="83"/>
    </location>
</feature>
<keyword evidence="8" id="KW-1185">Reference proteome</keyword>
<dbReference type="Gene3D" id="3.20.20.80">
    <property type="entry name" value="Glycosidases"/>
    <property type="match status" value="1"/>
</dbReference>
<comment type="caution">
    <text evidence="7">The sequence shown here is derived from an EMBL/GenBank/DDBJ whole genome shotgun (WGS) entry which is preliminary data.</text>
</comment>
<dbReference type="PANTHER" id="PTHR31297">
    <property type="entry name" value="GLUCAN ENDO-1,6-BETA-GLUCOSIDASE B"/>
    <property type="match status" value="1"/>
</dbReference>
<feature type="transmembrane region" description="Helical" evidence="5">
    <location>
        <begin position="103"/>
        <end position="124"/>
    </location>
</feature>
<evidence type="ECO:0000256" key="1">
    <source>
        <dbReference type="ARBA" id="ARBA00005641"/>
    </source>
</evidence>